<dbReference type="CDD" id="cd00109">
    <property type="entry name" value="Kunitz-type"/>
    <property type="match status" value="8"/>
</dbReference>
<evidence type="ECO:0000256" key="6">
    <source>
        <dbReference type="ARBA" id="ARBA00023157"/>
    </source>
</evidence>
<dbReference type="CDD" id="cd22639">
    <property type="entry name" value="Kunitz_papilin_lacunin-like"/>
    <property type="match status" value="1"/>
</dbReference>
<dbReference type="InterPro" id="IPR000884">
    <property type="entry name" value="TSP1_rpt"/>
</dbReference>
<dbReference type="InterPro" id="IPR008197">
    <property type="entry name" value="WAP_dom"/>
</dbReference>
<dbReference type="SUPFAM" id="SSF82895">
    <property type="entry name" value="TSP-1 type 1 repeat"/>
    <property type="match status" value="7"/>
</dbReference>
<reference evidence="12 13" key="1">
    <citation type="submission" date="2025-05" db="UniProtKB">
        <authorList>
            <consortium name="RefSeq"/>
        </authorList>
    </citation>
    <scope>IDENTIFICATION</scope>
    <source>
        <tissue evidence="12 13">Muscle</tissue>
    </source>
</reference>
<dbReference type="Pfam" id="PF07679">
    <property type="entry name" value="I-set"/>
    <property type="match status" value="1"/>
</dbReference>
<evidence type="ECO:0000313" key="11">
    <source>
        <dbReference type="Proteomes" id="UP000694941"/>
    </source>
</evidence>
<dbReference type="SMART" id="SM00408">
    <property type="entry name" value="IGc2"/>
    <property type="match status" value="2"/>
</dbReference>
<evidence type="ECO:0000259" key="7">
    <source>
        <dbReference type="PROSITE" id="PS50279"/>
    </source>
</evidence>
<protein>
    <submittedName>
        <fullName evidence="12">Papilin-like isoform X1</fullName>
    </submittedName>
    <submittedName>
        <fullName evidence="13">Papilin-like isoform X2</fullName>
    </submittedName>
</protein>
<dbReference type="SMART" id="SM00409">
    <property type="entry name" value="IG"/>
    <property type="match status" value="2"/>
</dbReference>
<feature type="domain" description="Ig-like" evidence="8">
    <location>
        <begin position="2424"/>
        <end position="2511"/>
    </location>
</feature>
<dbReference type="Pfam" id="PF19030">
    <property type="entry name" value="TSP1_ADAMTS"/>
    <property type="match status" value="5"/>
</dbReference>
<feature type="domain" description="BPTI/Kunitz inhibitor" evidence="7">
    <location>
        <begin position="1665"/>
        <end position="1715"/>
    </location>
</feature>
<feature type="domain" description="BPTI/Kunitz inhibitor" evidence="7">
    <location>
        <begin position="1913"/>
        <end position="1963"/>
    </location>
</feature>
<dbReference type="Pfam" id="PF13927">
    <property type="entry name" value="Ig_3"/>
    <property type="match status" value="1"/>
</dbReference>
<feature type="domain" description="BPTI/Kunitz inhibitor" evidence="7">
    <location>
        <begin position="2055"/>
        <end position="2105"/>
    </location>
</feature>
<feature type="domain" description="BPTI/Kunitz inhibitor" evidence="7">
    <location>
        <begin position="1606"/>
        <end position="1656"/>
    </location>
</feature>
<feature type="domain" description="BPTI/Kunitz inhibitor" evidence="7">
    <location>
        <begin position="1724"/>
        <end position="1774"/>
    </location>
</feature>
<organism evidence="11 13">
    <name type="scientific">Limulus polyphemus</name>
    <name type="common">Atlantic horseshoe crab</name>
    <dbReference type="NCBI Taxonomy" id="6850"/>
    <lineage>
        <taxon>Eukaryota</taxon>
        <taxon>Metazoa</taxon>
        <taxon>Ecdysozoa</taxon>
        <taxon>Arthropoda</taxon>
        <taxon>Chelicerata</taxon>
        <taxon>Merostomata</taxon>
        <taxon>Xiphosura</taxon>
        <taxon>Limulidae</taxon>
        <taxon>Limulus</taxon>
    </lineage>
</organism>
<dbReference type="PROSITE" id="PS50092">
    <property type="entry name" value="TSP1"/>
    <property type="match status" value="6"/>
</dbReference>
<dbReference type="SUPFAM" id="SSF57256">
    <property type="entry name" value="Elafin-like"/>
    <property type="match status" value="1"/>
</dbReference>
<feature type="domain" description="Ig-like" evidence="8">
    <location>
        <begin position="2333"/>
        <end position="2404"/>
    </location>
</feature>
<dbReference type="InterPro" id="IPR013098">
    <property type="entry name" value="Ig_I-set"/>
</dbReference>
<dbReference type="Proteomes" id="UP000694941">
    <property type="component" value="Unplaced"/>
</dbReference>
<evidence type="ECO:0000256" key="2">
    <source>
        <dbReference type="ARBA" id="ARBA00004613"/>
    </source>
</evidence>
<keyword evidence="6" id="KW-1015">Disulfide bond</keyword>
<dbReference type="InterPro" id="IPR007110">
    <property type="entry name" value="Ig-like_dom"/>
</dbReference>
<feature type="domain" description="BPTI/Kunitz inhibitor" evidence="7">
    <location>
        <begin position="1547"/>
        <end position="1597"/>
    </location>
</feature>
<dbReference type="Pfam" id="PF00014">
    <property type="entry name" value="Kunitz_BPTI"/>
    <property type="match status" value="10"/>
</dbReference>
<dbReference type="InterPro" id="IPR002223">
    <property type="entry name" value="Kunitz_BPTI"/>
</dbReference>
<evidence type="ECO:0000256" key="4">
    <source>
        <dbReference type="ARBA" id="ARBA00022729"/>
    </source>
</evidence>
<evidence type="ECO:0000259" key="9">
    <source>
        <dbReference type="PROSITE" id="PS50900"/>
    </source>
</evidence>
<dbReference type="InterPro" id="IPR020901">
    <property type="entry name" value="Prtase_inh_Kunz-CS"/>
</dbReference>
<proteinExistence type="predicted"/>
<feature type="domain" description="BPTI/Kunitz inhibitor" evidence="7">
    <location>
        <begin position="2128"/>
        <end position="2178"/>
    </location>
</feature>
<dbReference type="InterPro" id="IPR003599">
    <property type="entry name" value="Ig_sub"/>
</dbReference>
<evidence type="ECO:0000259" key="8">
    <source>
        <dbReference type="PROSITE" id="PS50835"/>
    </source>
</evidence>
<dbReference type="Pfam" id="PF08686">
    <property type="entry name" value="PLAC"/>
    <property type="match status" value="1"/>
</dbReference>
<dbReference type="InterPro" id="IPR036645">
    <property type="entry name" value="Elafin-like_sf"/>
</dbReference>
<dbReference type="Pfam" id="PF05986">
    <property type="entry name" value="ADAMTS_spacer1"/>
    <property type="match status" value="1"/>
</dbReference>
<dbReference type="SUPFAM" id="SSF57362">
    <property type="entry name" value="BPTI-like"/>
    <property type="match status" value="10"/>
</dbReference>
<dbReference type="InterPro" id="IPR050439">
    <property type="entry name" value="ADAMTS_ADAMTS-like"/>
</dbReference>
<dbReference type="InterPro" id="IPR036179">
    <property type="entry name" value="Ig-like_dom_sf"/>
</dbReference>
<dbReference type="SUPFAM" id="SSF48726">
    <property type="entry name" value="Immunoglobulin"/>
    <property type="match status" value="2"/>
</dbReference>
<feature type="domain" description="WAP" evidence="10">
    <location>
        <begin position="2271"/>
        <end position="2326"/>
    </location>
</feature>
<evidence type="ECO:0000256" key="5">
    <source>
        <dbReference type="ARBA" id="ARBA00022737"/>
    </source>
</evidence>
<dbReference type="SMART" id="SM00131">
    <property type="entry name" value="KU"/>
    <property type="match status" value="10"/>
</dbReference>
<accession>A0ABM1SWA2</accession>
<dbReference type="SMART" id="SM00217">
    <property type="entry name" value="WAP"/>
    <property type="match status" value="1"/>
</dbReference>
<dbReference type="InterPro" id="IPR036880">
    <property type="entry name" value="Kunitz_BPTI_sf"/>
</dbReference>
<dbReference type="PROSITE" id="PS00280">
    <property type="entry name" value="BPTI_KUNITZ_1"/>
    <property type="match status" value="6"/>
</dbReference>
<dbReference type="PROSITE" id="PS50279">
    <property type="entry name" value="BPTI_KUNITZ_2"/>
    <property type="match status" value="10"/>
</dbReference>
<dbReference type="Gene3D" id="4.10.410.10">
    <property type="entry name" value="Pancreatic trypsin inhibitor Kunitz domain"/>
    <property type="match status" value="10"/>
</dbReference>
<dbReference type="PANTHER" id="PTHR13723">
    <property type="entry name" value="ADAMTS A DISINTEGRIN AND METALLOPROTEASE WITH THROMBOSPONDIN MOTIFS PROTEASE"/>
    <property type="match status" value="1"/>
</dbReference>
<dbReference type="PROSITE" id="PS51390">
    <property type="entry name" value="WAP"/>
    <property type="match status" value="1"/>
</dbReference>
<comment type="subcellular location">
    <subcellularLocation>
        <location evidence="2">Secreted</location>
    </subcellularLocation>
</comment>
<dbReference type="RefSeq" id="XP_022247907.1">
    <property type="nucleotide sequence ID" value="XM_022392199.1"/>
</dbReference>
<dbReference type="PROSITE" id="PS50900">
    <property type="entry name" value="PLAC"/>
    <property type="match status" value="1"/>
</dbReference>
<evidence type="ECO:0000313" key="13">
    <source>
        <dbReference type="RefSeq" id="XP_022247908.1"/>
    </source>
</evidence>
<dbReference type="GeneID" id="106464477"/>
<dbReference type="Gene3D" id="2.60.40.10">
    <property type="entry name" value="Immunoglobulins"/>
    <property type="match status" value="2"/>
</dbReference>
<dbReference type="SMART" id="SM00209">
    <property type="entry name" value="TSP1"/>
    <property type="match status" value="7"/>
</dbReference>
<keyword evidence="3" id="KW-0964">Secreted</keyword>
<evidence type="ECO:0000256" key="1">
    <source>
        <dbReference type="ARBA" id="ARBA00002878"/>
    </source>
</evidence>
<dbReference type="Gene3D" id="2.20.100.10">
    <property type="entry name" value="Thrombospondin type-1 (TSP1) repeat"/>
    <property type="match status" value="5"/>
</dbReference>
<dbReference type="InterPro" id="IPR003598">
    <property type="entry name" value="Ig_sub2"/>
</dbReference>
<gene>
    <name evidence="12 13" type="primary">LOC106464477</name>
</gene>
<dbReference type="InterPro" id="IPR013273">
    <property type="entry name" value="ADAMTS/ADAMTS-like"/>
</dbReference>
<keyword evidence="11" id="KW-1185">Reference proteome</keyword>
<dbReference type="SMART" id="SM00104">
    <property type="entry name" value="ANATO"/>
    <property type="match status" value="6"/>
</dbReference>
<evidence type="ECO:0000259" key="10">
    <source>
        <dbReference type="PROSITE" id="PS51390"/>
    </source>
</evidence>
<dbReference type="InterPro" id="IPR000020">
    <property type="entry name" value="Anaphylatoxin/fibulin"/>
</dbReference>
<feature type="domain" description="BPTI/Kunitz inhibitor" evidence="7">
    <location>
        <begin position="1845"/>
        <end position="1895"/>
    </location>
</feature>
<dbReference type="InterPro" id="IPR010294">
    <property type="entry name" value="ADAMTS_spacer1"/>
</dbReference>
<dbReference type="InterPro" id="IPR010909">
    <property type="entry name" value="PLAC"/>
</dbReference>
<sequence length="2569" mass="280982">MARTVVSFRSLAVALGVILLVPNLDARHRFRHGHHRGHHSFFSPQNISVGLETPAEESGPWGPWSESSLCSRSCGGGVAFQLRTCTDLSITGTHSCVGPSKRFFSCNIQDCPEGSRNFREEQCSSFNSLPFENKYYTWVPYFKESSPCELNCKPEGERFYYRYGRKVIDGTPCYNDGSRDICVDGLCMPVGCDKILGSKAKEDKCRKCGGDGSSCRTVEGFVSNDNLRVGYNDIILIPMGSTNIKVREKKPTNNYLAVRNMTGQFYLNGNWKIVFPSRLKFAGTVFHYERKSFGYLSPEYLWAHGPTTEPIFIVLLYQEKNPGISYEYSVPRDVSNPHTDTYSWTFEDFGPCSRTCGGGIQIGSVKCVRNNGLETVPEFLCDPLLKPVTNRTCNKEACPANWFVEKQGNCSRPCGIGVQFRVVYCQQLTLNGVILVPDDKCEQEVGAKPSYFQQCTTGKKCPVWNAGPWTACNKICGNGTQTRSVTCQRNKEVLEDSQCDSDSRPISSQPCNLGPCEGVEWILSEWSGCDQSCGLTLESREAHCANHKGKVFPDEMCDKNKLSELSRPCTDSPPCDSLWFASEWSQCSAKCGVGAQSRTVFCGYWKDDVVVKAPENQCNLMNKYATTRNCTGPPCKALWFTGPWNRCSVPCGGGYRTRRILCISEEDIVSSKNCDAGLRPYDKEPCKMHPCDEDEIIMTGGCRKTKHGCCPDGVTPAGPNFSSCPKLSLPEGGCETTEFGCCKDGITPALGPFKEGCQIVNTCNGTKFGCCPDGLTPAKSERGKGCPGTEGCKDSVFGCCHDGQTPASDETHSGCPNKTKCQDSFYGCCPDGVTFAKDRNLTGCKEAQFIECQMSDYGCCPDNITSALGPNFIGCDNLPSDEMCDISPYGCCPDGITLASGTGNEGCPEIDTPMSVLDDIEGSGDCEGTEYGCCSDGITIAQGPGFDGCDDIQGSGEPEACVDSLYGCCPDNVTTAKGPNQDGCLKLNVTESPIVCMETQFGCCSDNITIAEGPDGEGCKDLNITVAPVSCTETVFGCCPDNVTTAEGPDGEGCEELNITVATIRCTETVFGCCPDNVTTAEGPDGEGCKELNMTVALVSCIETVFGCCPDNVTTAEGPDGEGCEELNITVGPVSCTETVFGCCPDNISSATGPDMEGCEVLKPTEFDFLCLFSTFGCCPDGFTFAEGPENQGCCLVTEYGCCQDDITPAQGPALEGCEKVDHTEQPDKGIISDCSTLPFGCCSDGISPSQGPNNEGCCFTSQFGCCPDNFTAATGPENLGCGCHTFPQGCCPDNLTFAMGPENLGCGCHTFPYGCCPDELTPASGPRYIGCTCKEYPFGCCQDGYFPASGSNFEGCVCDNLRYGCCDDGVTPATGPDKEGCGCDNLLYGCCVDGVTPATGPDEEGCGCDNLLYGCCDDGVTPATGPDKEGCGCQTTEYGCCPDNTSVATGTQYQGCACDLLQYGCCPDRKTPAEGPNYQGCACSTMPYGCCSDGITVAKGPNYEGCSCVDTLFGCCPDGTLIASGPNFEGCPKSPRIDPEVTGGVCKLPKELGPCRDYTVKWFFDMEYGGCSRFWFGGCEGNGNRFNSEEDCKKICVDPKGADACTLPKVQGSCDAPYKAWYFNVETRQCEAFNYSGCLGNNNRYISREICEETCITQDFLDVCEQPLVVGPCRGSFSRWYYDRFDGRCKQFTYGGCKGNENNFVTESQCQQRCSTLGAKEICVLPKAEGPCRGKLVRWYYDFMSEQCKEFSYSGCQGNRNRFPSREQCENICNVTKISVSSDICSLTKSSGPCGAFLIYWYFNSQTRRCEQFYYGGCEGNANRFENRRDCEHTCLASGGRDVCILPKEIGNCYEFEDRWFYDAEEGECRRFYYSGCGGNNNNFESLLKCQERCGKPTVTELPPEKFRTEFCFLDQDSGPCSEVELRFFYDKNDGVCKEFRYGGCQGNENNYRTRSECESKCGNSQNICLLPKIKGPCQGVFSQWYYDSRSDQCFEFTYGGCEGNSNRFNSRESCEDSCKQHTSQPTLPTTLPVQPETTTKAVTIKMDLPKDVCAQPRDKGSCRDFIPQWYYDARNNICKRFIYGGCEGNNNRFKDRSDCELRCVKKPIEEKPFPEKPTAITNADVCSLSVDPGTCDESLPRWFFDPKSQQCLPFVYSGCEGNKNRFKSYHFCMKFCTGSAPVPDDDTTVSKEHDSSTTLQSNELGCPTTNCGQLQCPYGIDEYHDQQGCTFCRCFNPCQVHSCEEGERCVVRVYYNENDDLSPKAVCRKMLKPGECPHSDSFLSDEPFKIFRGDCRNYCHDDADCLGDNKCCFNGCANICVEPVLTTTAIPTTTEPPPREEIVKSGFPVVLSCLDQSVVTSVVQWTKDNLPVDFITERLQLLSNGSLQINSAKIEDTGLYKCKSPIEQDGHLFHSINLIVQESVNVTVSIASREYKTGSLLQLDCKIIGAEDASVRWTFGSDNTPIQSNHQLQILSNYSLLISSAQHSDSGTYSCIATTKYSETSDSISVIIEDVYVPPECTDDPQFSSCEIIVQAKYCTNPYYGKYCCRSCRLSGQLPAKFTSLYV</sequence>
<dbReference type="InterPro" id="IPR013783">
    <property type="entry name" value="Ig-like_fold"/>
</dbReference>
<evidence type="ECO:0000313" key="12">
    <source>
        <dbReference type="RefSeq" id="XP_022247907.1"/>
    </source>
</evidence>
<dbReference type="PRINTS" id="PR00759">
    <property type="entry name" value="BASICPTASE"/>
</dbReference>
<feature type="domain" description="BPTI/Kunitz inhibitor" evidence="7">
    <location>
        <begin position="1970"/>
        <end position="2020"/>
    </location>
</feature>
<feature type="domain" description="BPTI/Kunitz inhibitor" evidence="7">
    <location>
        <begin position="1786"/>
        <end position="1836"/>
    </location>
</feature>
<evidence type="ECO:0000256" key="3">
    <source>
        <dbReference type="ARBA" id="ARBA00022525"/>
    </source>
</evidence>
<dbReference type="RefSeq" id="XP_022247908.1">
    <property type="nucleotide sequence ID" value="XM_022392200.1"/>
</dbReference>
<dbReference type="PANTHER" id="PTHR13723:SF281">
    <property type="entry name" value="PAPILIN"/>
    <property type="match status" value="1"/>
</dbReference>
<dbReference type="PRINTS" id="PR01857">
    <property type="entry name" value="ADAMTSFAMILY"/>
</dbReference>
<comment type="function">
    <text evidence="1">Has antibacterial activity.</text>
</comment>
<feature type="domain" description="PLAC" evidence="9">
    <location>
        <begin position="2519"/>
        <end position="2558"/>
    </location>
</feature>
<keyword evidence="5" id="KW-0677">Repeat</keyword>
<name>A0ABM1SWA2_LIMPO</name>
<dbReference type="PROSITE" id="PS50835">
    <property type="entry name" value="IG_LIKE"/>
    <property type="match status" value="2"/>
</dbReference>
<dbReference type="Gene3D" id="2.60.120.830">
    <property type="match status" value="1"/>
</dbReference>
<dbReference type="InterPro" id="IPR036383">
    <property type="entry name" value="TSP1_rpt_sf"/>
</dbReference>
<dbReference type="Pfam" id="PF00090">
    <property type="entry name" value="TSP_1"/>
    <property type="match status" value="1"/>
</dbReference>
<keyword evidence="4" id="KW-0732">Signal</keyword>